<dbReference type="InterPro" id="IPR050923">
    <property type="entry name" value="Cell_Proc_Reg/RNA_Proc"/>
</dbReference>
<dbReference type="Gene3D" id="2.60.200.20">
    <property type="match status" value="1"/>
</dbReference>
<evidence type="ECO:0000256" key="1">
    <source>
        <dbReference type="SAM" id="Coils"/>
    </source>
</evidence>
<evidence type="ECO:0000256" key="2">
    <source>
        <dbReference type="SAM" id="Phobius"/>
    </source>
</evidence>
<dbReference type="SUPFAM" id="SSF49879">
    <property type="entry name" value="SMAD/FHA domain"/>
    <property type="match status" value="1"/>
</dbReference>
<dbReference type="InterPro" id="IPR008984">
    <property type="entry name" value="SMAD_FHA_dom_sf"/>
</dbReference>
<protein>
    <recommendedName>
        <fullName evidence="3">FHA domain-containing protein</fullName>
    </recommendedName>
</protein>
<dbReference type="EMBL" id="LUKE01000006">
    <property type="protein sequence ID" value="KYG61620.1"/>
    <property type="molecule type" value="Genomic_DNA"/>
</dbReference>
<dbReference type="OrthoDB" id="1673646at2"/>
<gene>
    <name evidence="4" type="ORF">AZI86_18120</name>
</gene>
<feature type="domain" description="FHA" evidence="3">
    <location>
        <begin position="24"/>
        <end position="73"/>
    </location>
</feature>
<evidence type="ECO:0000313" key="4">
    <source>
        <dbReference type="EMBL" id="KYG61620.1"/>
    </source>
</evidence>
<proteinExistence type="predicted"/>
<sequence>MSHFKIAIQRKDQALSREVNRDSFTIGRSVDCDITLNDNHVSRVHLVVTRRWNQIWIEDKNSSNGTFINGTRIVQGSPVNVVGSDKIQFGKSEYILHIDIEHPLPAEEPVIESPAAPVYEDEDAEIAETVAMPAPHFAQSVPASASPAAQAAAQNSFQAEKLLHDAKRRAAQIVLEGETQAEKRVQAIYQKAREAQAQAEAFYQTRLSEAHKEADAILADFQNQGRELLQSARNMAQELREEVDVYVQGLREKARQDAENLIAESTLEGEKQKAEALRQARETAEYEGRMLMETSREEVNRVLEFTRLQVQEVQGKLEAGQVNLEYVQKNLADTEDRLKHAVEELEKNNQANLDLQQEMAILRQTEEEKLKASLEAEETRVKTWAEQEETRVKTLVDSEESRIKTWVADEENKLKQKIEAEEVRLKNFIQVEEENLAKLQAANKDLEGNKELLEKAVRVLAQKQAELSMDVNGIESRKDHLFKEYESQKVFLNEKLEKDKSQMAKSEEQRLEEMRVETSKRLKKLEQDLIEDVIRRKESIVKELFNVVEKEVVRHMQAPQWREISKELEFKMMDALEGKVANISQNTATMAQPQDLMKRRKKEKLQWAFSGVAAGLALFFVVQVAYQKVISDNTPMQTLVQREVQSRKDDLERRRFNPPQSEELKETYTDAVIYTRNFPEVYADQEFQQKLYKSVSQYMYKTWRVEEEKSIQVLAASKAIVKELQDRRGQIHPDFVKEGIQKMRDLELESLERMKTILGTEVRVDSYRRFERNFYKEEMQRRRMASH</sequence>
<evidence type="ECO:0000259" key="3">
    <source>
        <dbReference type="PROSITE" id="PS50006"/>
    </source>
</evidence>
<reference evidence="4 5" key="1">
    <citation type="submission" date="2016-03" db="EMBL/GenBank/DDBJ databases">
        <authorList>
            <person name="Ploux O."/>
        </authorList>
    </citation>
    <scope>NUCLEOTIDE SEQUENCE [LARGE SCALE GENOMIC DNA]</scope>
    <source>
        <strain evidence="4 5">R0</strain>
    </source>
</reference>
<dbReference type="InterPro" id="IPR000253">
    <property type="entry name" value="FHA_dom"/>
</dbReference>
<keyword evidence="1" id="KW-0175">Coiled coil</keyword>
<dbReference type="Pfam" id="PF00498">
    <property type="entry name" value="FHA"/>
    <property type="match status" value="1"/>
</dbReference>
<dbReference type="Proteomes" id="UP000075320">
    <property type="component" value="Unassembled WGS sequence"/>
</dbReference>
<dbReference type="PROSITE" id="PS50006">
    <property type="entry name" value="FHA_DOMAIN"/>
    <property type="match status" value="1"/>
</dbReference>
<dbReference type="RefSeq" id="WP_061836702.1">
    <property type="nucleotide sequence ID" value="NZ_LUKE01000006.1"/>
</dbReference>
<feature type="coiled-coil region" evidence="1">
    <location>
        <begin position="324"/>
        <end position="382"/>
    </location>
</feature>
<dbReference type="SMART" id="SM00240">
    <property type="entry name" value="FHA"/>
    <property type="match status" value="1"/>
</dbReference>
<organism evidence="4 5">
    <name type="scientific">Bdellovibrio bacteriovorus</name>
    <dbReference type="NCBI Taxonomy" id="959"/>
    <lineage>
        <taxon>Bacteria</taxon>
        <taxon>Pseudomonadati</taxon>
        <taxon>Bdellovibrionota</taxon>
        <taxon>Bdellovibrionia</taxon>
        <taxon>Bdellovibrionales</taxon>
        <taxon>Pseudobdellovibrionaceae</taxon>
        <taxon>Bdellovibrio</taxon>
    </lineage>
</organism>
<evidence type="ECO:0000313" key="5">
    <source>
        <dbReference type="Proteomes" id="UP000075320"/>
    </source>
</evidence>
<name>A0A150WF77_BDEBC</name>
<keyword evidence="2" id="KW-0472">Membrane</keyword>
<accession>A0A150WF77</accession>
<feature type="coiled-coil region" evidence="1">
    <location>
        <begin position="429"/>
        <end position="528"/>
    </location>
</feature>
<keyword evidence="5" id="KW-1185">Reference proteome</keyword>
<dbReference type="CDD" id="cd00060">
    <property type="entry name" value="FHA"/>
    <property type="match status" value="1"/>
</dbReference>
<dbReference type="PANTHER" id="PTHR23308">
    <property type="entry name" value="NUCLEAR INHIBITOR OF PROTEIN PHOSPHATASE-1"/>
    <property type="match status" value="1"/>
</dbReference>
<keyword evidence="2" id="KW-0812">Transmembrane</keyword>
<comment type="caution">
    <text evidence="4">The sequence shown here is derived from an EMBL/GenBank/DDBJ whole genome shotgun (WGS) entry which is preliminary data.</text>
</comment>
<keyword evidence="2" id="KW-1133">Transmembrane helix</keyword>
<feature type="transmembrane region" description="Helical" evidence="2">
    <location>
        <begin position="607"/>
        <end position="626"/>
    </location>
</feature>
<dbReference type="AlphaFoldDB" id="A0A150WF77"/>